<name>A0A699VK71_TANCI</name>
<feature type="non-terminal residue" evidence="1">
    <location>
        <position position="1"/>
    </location>
</feature>
<protein>
    <submittedName>
        <fullName evidence="1">Uncharacterized protein</fullName>
    </submittedName>
</protein>
<organism evidence="1">
    <name type="scientific">Tanacetum cinerariifolium</name>
    <name type="common">Dalmatian daisy</name>
    <name type="synonym">Chrysanthemum cinerariifolium</name>
    <dbReference type="NCBI Taxonomy" id="118510"/>
    <lineage>
        <taxon>Eukaryota</taxon>
        <taxon>Viridiplantae</taxon>
        <taxon>Streptophyta</taxon>
        <taxon>Embryophyta</taxon>
        <taxon>Tracheophyta</taxon>
        <taxon>Spermatophyta</taxon>
        <taxon>Magnoliopsida</taxon>
        <taxon>eudicotyledons</taxon>
        <taxon>Gunneridae</taxon>
        <taxon>Pentapetalae</taxon>
        <taxon>asterids</taxon>
        <taxon>campanulids</taxon>
        <taxon>Asterales</taxon>
        <taxon>Asteraceae</taxon>
        <taxon>Asteroideae</taxon>
        <taxon>Anthemideae</taxon>
        <taxon>Anthemidinae</taxon>
        <taxon>Tanacetum</taxon>
    </lineage>
</organism>
<reference evidence="1" key="1">
    <citation type="journal article" date="2019" name="Sci. Rep.">
        <title>Draft genome of Tanacetum cinerariifolium, the natural source of mosquito coil.</title>
        <authorList>
            <person name="Yamashiro T."/>
            <person name="Shiraishi A."/>
            <person name="Satake H."/>
            <person name="Nakayama K."/>
        </authorList>
    </citation>
    <scope>NUCLEOTIDE SEQUENCE</scope>
</reference>
<comment type="caution">
    <text evidence="1">The sequence shown here is derived from an EMBL/GenBank/DDBJ whole genome shotgun (WGS) entry which is preliminary data.</text>
</comment>
<gene>
    <name evidence="1" type="ORF">Tci_906712</name>
</gene>
<sequence length="69" mass="8130">YMFGHFLLESEPFKIENKMNENIKEEGFKLIGTPQERSAKIDDEFEEWARAKDYIDLSDDDVVRTTSVI</sequence>
<dbReference type="EMBL" id="BKCJ011450204">
    <property type="protein sequence ID" value="GFD34743.1"/>
    <property type="molecule type" value="Genomic_DNA"/>
</dbReference>
<dbReference type="AlphaFoldDB" id="A0A699VK71"/>
<proteinExistence type="predicted"/>
<evidence type="ECO:0000313" key="1">
    <source>
        <dbReference type="EMBL" id="GFD34743.1"/>
    </source>
</evidence>
<accession>A0A699VK71</accession>